<dbReference type="EMBL" id="KV784355">
    <property type="protein sequence ID" value="OEU19744.1"/>
    <property type="molecule type" value="Genomic_DNA"/>
</dbReference>
<feature type="region of interest" description="Disordered" evidence="1">
    <location>
        <begin position="63"/>
        <end position="87"/>
    </location>
</feature>
<dbReference type="Proteomes" id="UP000095751">
    <property type="component" value="Unassembled WGS sequence"/>
</dbReference>
<evidence type="ECO:0000313" key="2">
    <source>
        <dbReference type="EMBL" id="OEU19744.1"/>
    </source>
</evidence>
<feature type="compositionally biased region" description="Polar residues" evidence="1">
    <location>
        <begin position="143"/>
        <end position="156"/>
    </location>
</feature>
<feature type="compositionally biased region" description="Low complexity" evidence="1">
    <location>
        <begin position="66"/>
        <end position="78"/>
    </location>
</feature>
<protein>
    <submittedName>
        <fullName evidence="2">Uncharacterized protein</fullName>
    </submittedName>
</protein>
<proteinExistence type="predicted"/>
<feature type="region of interest" description="Disordered" evidence="1">
    <location>
        <begin position="135"/>
        <end position="160"/>
    </location>
</feature>
<gene>
    <name evidence="2" type="ORF">FRACYDRAFT_216944</name>
</gene>
<keyword evidence="3" id="KW-1185">Reference proteome</keyword>
<reference evidence="2 3" key="1">
    <citation type="submission" date="2016-09" db="EMBL/GenBank/DDBJ databases">
        <title>Extensive genetic diversity and differential bi-allelic expression allows diatom success in the polar Southern Ocean.</title>
        <authorList>
            <consortium name="DOE Joint Genome Institute"/>
            <person name="Mock T."/>
            <person name="Otillar R.P."/>
            <person name="Strauss J."/>
            <person name="Dupont C."/>
            <person name="Frickenhaus S."/>
            <person name="Maumus F."/>
            <person name="Mcmullan M."/>
            <person name="Sanges R."/>
            <person name="Schmutz J."/>
            <person name="Toseland A."/>
            <person name="Valas R."/>
            <person name="Veluchamy A."/>
            <person name="Ward B.J."/>
            <person name="Allen A."/>
            <person name="Barry K."/>
            <person name="Falciatore A."/>
            <person name="Ferrante M."/>
            <person name="Fortunato A.E."/>
            <person name="Gloeckner G."/>
            <person name="Gruber A."/>
            <person name="Hipkin R."/>
            <person name="Janech M."/>
            <person name="Kroth P."/>
            <person name="Leese F."/>
            <person name="Lindquist E."/>
            <person name="Lyon B.R."/>
            <person name="Martin J."/>
            <person name="Mayer C."/>
            <person name="Parker M."/>
            <person name="Quesneville H."/>
            <person name="Raymond J."/>
            <person name="Uhlig C."/>
            <person name="Valentin K.U."/>
            <person name="Worden A.Z."/>
            <person name="Armbrust E.V."/>
            <person name="Bowler C."/>
            <person name="Green B."/>
            <person name="Moulton V."/>
            <person name="Van Oosterhout C."/>
            <person name="Grigoriev I."/>
        </authorList>
    </citation>
    <scope>NUCLEOTIDE SEQUENCE [LARGE SCALE GENOMIC DNA]</scope>
    <source>
        <strain evidence="2 3">CCMP1102</strain>
    </source>
</reference>
<dbReference type="OrthoDB" id="49446at2759"/>
<dbReference type="KEGG" id="fcy:FRACYDRAFT_216944"/>
<evidence type="ECO:0000313" key="3">
    <source>
        <dbReference type="Proteomes" id="UP000095751"/>
    </source>
</evidence>
<organism evidence="2 3">
    <name type="scientific">Fragilariopsis cylindrus CCMP1102</name>
    <dbReference type="NCBI Taxonomy" id="635003"/>
    <lineage>
        <taxon>Eukaryota</taxon>
        <taxon>Sar</taxon>
        <taxon>Stramenopiles</taxon>
        <taxon>Ochrophyta</taxon>
        <taxon>Bacillariophyta</taxon>
        <taxon>Bacillariophyceae</taxon>
        <taxon>Bacillariophycidae</taxon>
        <taxon>Bacillariales</taxon>
        <taxon>Bacillariaceae</taxon>
        <taxon>Fragilariopsis</taxon>
    </lineage>
</organism>
<name>A0A1E7FNN9_9STRA</name>
<sequence>MEESDVQIALSLSSSSEEATTKTIAANTIFNAKSFLNLIPSASDSAAMNQNQMVAVDFIDDEKNDINGNKDNNNTRTDGGFDTDKSISDDGALMTDAQSLSKDNVDTTRTNQSSSIFDYSADRVLAKETQTMSKWSYLPPQPSQAAQKETAANSSKRSTDVEMSIARLEYEISDLSKNLRDPLCTRDIDDMQNELRQSKRELSKLKWKRRLGLAR</sequence>
<dbReference type="InParanoid" id="A0A1E7FNN9"/>
<dbReference type="AlphaFoldDB" id="A0A1E7FNN9"/>
<accession>A0A1E7FNN9</accession>
<evidence type="ECO:0000256" key="1">
    <source>
        <dbReference type="SAM" id="MobiDB-lite"/>
    </source>
</evidence>